<geneLocation type="plasmid" evidence="1 2">
    <name>unnamed3</name>
</geneLocation>
<evidence type="ECO:0000313" key="1">
    <source>
        <dbReference type="EMBL" id="AVF38261.1"/>
    </source>
</evidence>
<dbReference type="EMBL" id="CP019065">
    <property type="protein sequence ID" value="AVF38261.1"/>
    <property type="molecule type" value="Genomic_DNA"/>
</dbReference>
<protein>
    <recommendedName>
        <fullName evidence="3">DUF2513 domain-containing protein</fullName>
    </recommendedName>
</protein>
<name>A0A2L1UZF7_9GAMM</name>
<reference evidence="2" key="1">
    <citation type="submission" date="2017-01" db="EMBL/GenBank/DDBJ databases">
        <title>Genome sequence of Rouxiella sp. ERMR1:05.</title>
        <authorList>
            <person name="Kumar R."/>
            <person name="Singh D."/>
            <person name="Kumar S."/>
        </authorList>
    </citation>
    <scope>NUCLEOTIDE SEQUENCE [LARGE SCALE GENOMIC DNA]</scope>
    <source>
        <strain evidence="2">ERMR1:05</strain>
        <plasmid evidence="2">unnamed3</plasmid>
    </source>
</reference>
<dbReference type="AlphaFoldDB" id="A0A2L1UZF7"/>
<evidence type="ECO:0008006" key="3">
    <source>
        <dbReference type="Google" id="ProtNLM"/>
    </source>
</evidence>
<organism evidence="1 2">
    <name type="scientific">Rahnella sikkimica</name>
    <dbReference type="NCBI Taxonomy" id="1805933"/>
    <lineage>
        <taxon>Bacteria</taxon>
        <taxon>Pseudomonadati</taxon>
        <taxon>Pseudomonadota</taxon>
        <taxon>Gammaproteobacteria</taxon>
        <taxon>Enterobacterales</taxon>
        <taxon>Yersiniaceae</taxon>
        <taxon>Rahnella</taxon>
    </lineage>
</organism>
<proteinExistence type="predicted"/>
<gene>
    <name evidence="1" type="ORF">BV494_25635</name>
</gene>
<keyword evidence="1" id="KW-0614">Plasmid</keyword>
<dbReference type="KEGG" id="rox:BV494_25635"/>
<keyword evidence="2" id="KW-1185">Reference proteome</keyword>
<accession>A0A2L1UZF7</accession>
<sequence>MLTFCGDQLFIRGRDIIFFYKIKAIKMNRDNGVVYKMLKFVKNNGRAQLQDFPEFSPEIAEWHFHYLIDNRLVSKVQSKYDGQYIITGLTTVGNMQLIEGAE</sequence>
<dbReference type="Proteomes" id="UP000239197">
    <property type="component" value="Plasmid unnamed3"/>
</dbReference>
<evidence type="ECO:0000313" key="2">
    <source>
        <dbReference type="Proteomes" id="UP000239197"/>
    </source>
</evidence>